<evidence type="ECO:0000256" key="5">
    <source>
        <dbReference type="ARBA" id="ARBA00023136"/>
    </source>
</evidence>
<sequence length="277" mass="30969">IAAINIFLSISASLSNVLILISLQKVSTLHKPTKLLFQSLAVTDLFVGLILQPFHATFLLSLLTKMDTRATFYIEEINPYVSITLCGVSVLTSTAISVDRLLALYLGLRYRQVVTMSRVRVFVASSWLIGVSCGSLQIWSSRIAWISASICAALCMLTSISSYTKIQILLRHRQIQIQVRQGQPSAGKIGLNIERYKATVSAIFWIQVTLLGCYVPFCIVTVLRIFNEKQLYITWLGTATLVYLNSSLNPSLYCWKIREVRQSLKETVAQFCNCALS</sequence>
<comment type="caution">
    <text evidence="8">The sequence shown here is derived from an EMBL/GenBank/DDBJ whole genome shotgun (WGS) entry which is preliminary data.</text>
</comment>
<name>A0AAU9W0U0_9CNID</name>
<evidence type="ECO:0000256" key="1">
    <source>
        <dbReference type="ARBA" id="ARBA00004651"/>
    </source>
</evidence>
<dbReference type="Proteomes" id="UP001159428">
    <property type="component" value="Unassembled WGS sequence"/>
</dbReference>
<evidence type="ECO:0000256" key="3">
    <source>
        <dbReference type="ARBA" id="ARBA00022692"/>
    </source>
</evidence>
<feature type="transmembrane region" description="Helical" evidence="6">
    <location>
        <begin position="232"/>
        <end position="255"/>
    </location>
</feature>
<feature type="transmembrane region" description="Helical" evidence="6">
    <location>
        <begin position="119"/>
        <end position="139"/>
    </location>
</feature>
<accession>A0AAU9W0U0</accession>
<dbReference type="PROSITE" id="PS50262">
    <property type="entry name" value="G_PROTEIN_RECEP_F1_2"/>
    <property type="match status" value="1"/>
</dbReference>
<organism evidence="8 9">
    <name type="scientific">Pocillopora meandrina</name>
    <dbReference type="NCBI Taxonomy" id="46732"/>
    <lineage>
        <taxon>Eukaryota</taxon>
        <taxon>Metazoa</taxon>
        <taxon>Cnidaria</taxon>
        <taxon>Anthozoa</taxon>
        <taxon>Hexacorallia</taxon>
        <taxon>Scleractinia</taxon>
        <taxon>Astrocoeniina</taxon>
        <taxon>Pocilloporidae</taxon>
        <taxon>Pocillopora</taxon>
    </lineage>
</organism>
<feature type="transmembrane region" description="Helical" evidence="6">
    <location>
        <begin position="6"/>
        <end position="23"/>
    </location>
</feature>
<feature type="transmembrane region" description="Helical" evidence="6">
    <location>
        <begin position="202"/>
        <end position="226"/>
    </location>
</feature>
<feature type="transmembrane region" description="Helical" evidence="6">
    <location>
        <begin position="35"/>
        <end position="60"/>
    </location>
</feature>
<evidence type="ECO:0000256" key="4">
    <source>
        <dbReference type="ARBA" id="ARBA00022989"/>
    </source>
</evidence>
<comment type="subcellular location">
    <subcellularLocation>
        <location evidence="1">Cell membrane</location>
        <topology evidence="1">Multi-pass membrane protein</topology>
    </subcellularLocation>
</comment>
<keyword evidence="2" id="KW-1003">Cell membrane</keyword>
<keyword evidence="5 6" id="KW-0472">Membrane</keyword>
<reference evidence="8 9" key="1">
    <citation type="submission" date="2022-05" db="EMBL/GenBank/DDBJ databases">
        <authorList>
            <consortium name="Genoscope - CEA"/>
            <person name="William W."/>
        </authorList>
    </citation>
    <scope>NUCLEOTIDE SEQUENCE [LARGE SCALE GENOMIC DNA]</scope>
</reference>
<keyword evidence="9" id="KW-1185">Reference proteome</keyword>
<dbReference type="PRINTS" id="PR00237">
    <property type="entry name" value="GPCRRHODOPSN"/>
</dbReference>
<dbReference type="CDD" id="cd00637">
    <property type="entry name" value="7tm_classA_rhodopsin-like"/>
    <property type="match status" value="1"/>
</dbReference>
<dbReference type="Gene3D" id="1.20.1070.10">
    <property type="entry name" value="Rhodopsin 7-helix transmembrane proteins"/>
    <property type="match status" value="1"/>
</dbReference>
<feature type="domain" description="G-protein coupled receptors family 1 profile" evidence="7">
    <location>
        <begin position="15"/>
        <end position="253"/>
    </location>
</feature>
<dbReference type="InterPro" id="IPR017452">
    <property type="entry name" value="GPCR_Rhodpsn_7TM"/>
</dbReference>
<dbReference type="InterPro" id="IPR000276">
    <property type="entry name" value="GPCR_Rhodpsn"/>
</dbReference>
<protein>
    <recommendedName>
        <fullName evidence="7">G-protein coupled receptors family 1 profile domain-containing protein</fullName>
    </recommendedName>
</protein>
<dbReference type="EMBL" id="CALNXJ010000006">
    <property type="protein sequence ID" value="CAH3041039.1"/>
    <property type="molecule type" value="Genomic_DNA"/>
</dbReference>
<evidence type="ECO:0000256" key="2">
    <source>
        <dbReference type="ARBA" id="ARBA00022475"/>
    </source>
</evidence>
<feature type="transmembrane region" description="Helical" evidence="6">
    <location>
        <begin position="145"/>
        <end position="164"/>
    </location>
</feature>
<feature type="non-terminal residue" evidence="8">
    <location>
        <position position="1"/>
    </location>
</feature>
<evidence type="ECO:0000313" key="9">
    <source>
        <dbReference type="Proteomes" id="UP001159428"/>
    </source>
</evidence>
<dbReference type="AlphaFoldDB" id="A0AAU9W0U0"/>
<proteinExistence type="predicted"/>
<evidence type="ECO:0000259" key="7">
    <source>
        <dbReference type="PROSITE" id="PS50262"/>
    </source>
</evidence>
<dbReference type="GO" id="GO:0005886">
    <property type="term" value="C:plasma membrane"/>
    <property type="evidence" value="ECO:0007669"/>
    <property type="project" value="UniProtKB-SubCell"/>
</dbReference>
<gene>
    <name evidence="8" type="ORF">PMEA_00028743</name>
</gene>
<keyword evidence="4 6" id="KW-1133">Transmembrane helix</keyword>
<dbReference type="Pfam" id="PF00001">
    <property type="entry name" value="7tm_1"/>
    <property type="match status" value="1"/>
</dbReference>
<dbReference type="GO" id="GO:0004930">
    <property type="term" value="F:G protein-coupled receptor activity"/>
    <property type="evidence" value="ECO:0007669"/>
    <property type="project" value="InterPro"/>
</dbReference>
<keyword evidence="3 6" id="KW-0812">Transmembrane</keyword>
<evidence type="ECO:0000313" key="8">
    <source>
        <dbReference type="EMBL" id="CAH3041039.1"/>
    </source>
</evidence>
<dbReference type="PANTHER" id="PTHR22750">
    <property type="entry name" value="G-PROTEIN COUPLED RECEPTOR"/>
    <property type="match status" value="1"/>
</dbReference>
<dbReference type="SUPFAM" id="SSF81321">
    <property type="entry name" value="Family A G protein-coupled receptor-like"/>
    <property type="match status" value="1"/>
</dbReference>
<evidence type="ECO:0000256" key="6">
    <source>
        <dbReference type="SAM" id="Phobius"/>
    </source>
</evidence>